<accession>A0ABN1WY06</accession>
<dbReference type="InterPro" id="IPR010852">
    <property type="entry name" value="ABATE"/>
</dbReference>
<dbReference type="PANTHER" id="PTHR35525:SF3">
    <property type="entry name" value="BLL6575 PROTEIN"/>
    <property type="match status" value="1"/>
</dbReference>
<dbReference type="PANTHER" id="PTHR35525">
    <property type="entry name" value="BLL6575 PROTEIN"/>
    <property type="match status" value="1"/>
</dbReference>
<evidence type="ECO:0000313" key="3">
    <source>
        <dbReference type="Proteomes" id="UP001500037"/>
    </source>
</evidence>
<name>A0ABN1WY06_9ACTN</name>
<organism evidence="2 3">
    <name type="scientific">Kitasatospora nipponensis</name>
    <dbReference type="NCBI Taxonomy" id="258049"/>
    <lineage>
        <taxon>Bacteria</taxon>
        <taxon>Bacillati</taxon>
        <taxon>Actinomycetota</taxon>
        <taxon>Actinomycetes</taxon>
        <taxon>Kitasatosporales</taxon>
        <taxon>Streptomycetaceae</taxon>
        <taxon>Kitasatospora</taxon>
    </lineage>
</organism>
<dbReference type="InterPro" id="IPR023286">
    <property type="entry name" value="ABATE_dom_sf"/>
</dbReference>
<dbReference type="InterPro" id="IPR021005">
    <property type="entry name" value="Znf_CGNR"/>
</dbReference>
<feature type="domain" description="Zinc finger CGNR" evidence="1">
    <location>
        <begin position="168"/>
        <end position="206"/>
    </location>
</feature>
<protein>
    <submittedName>
        <fullName evidence="2">CGNR zinc finger domain-containing protein</fullName>
    </submittedName>
</protein>
<dbReference type="Gene3D" id="1.10.3300.10">
    <property type="entry name" value="Jann2411-like domain"/>
    <property type="match status" value="1"/>
</dbReference>
<sequence length="211" mass="22694">MILTDARRGYHEVVNVEDLEGGGAPALGEPLPIELANATYAVRGRLVDGLQSVEHVAAWFRDNRERFAEPCADADLLGVGPGELRATRALRDAIRDLASVAVRGGAAPADAVAEVNRQVRAAARWRELSWGEGPAALARSATGPVTTALAEIAQQTVDLFAGDRLADLRACQAPGCVLYFVKDHPRREWCSAGCGTRARAARHYERTRSAR</sequence>
<reference evidence="2 3" key="1">
    <citation type="journal article" date="2019" name="Int. J. Syst. Evol. Microbiol.">
        <title>The Global Catalogue of Microorganisms (GCM) 10K type strain sequencing project: providing services to taxonomists for standard genome sequencing and annotation.</title>
        <authorList>
            <consortium name="The Broad Institute Genomics Platform"/>
            <consortium name="The Broad Institute Genome Sequencing Center for Infectious Disease"/>
            <person name="Wu L."/>
            <person name="Ma J."/>
        </authorList>
    </citation>
    <scope>NUCLEOTIDE SEQUENCE [LARGE SCALE GENOMIC DNA]</scope>
    <source>
        <strain evidence="2 3">JCM 13004</strain>
    </source>
</reference>
<evidence type="ECO:0000259" key="1">
    <source>
        <dbReference type="Pfam" id="PF11706"/>
    </source>
</evidence>
<dbReference type="Pfam" id="PF11706">
    <property type="entry name" value="zf-CGNR"/>
    <property type="match status" value="1"/>
</dbReference>
<proteinExistence type="predicted"/>
<gene>
    <name evidence="2" type="ORF">GCM10009665_58920</name>
</gene>
<comment type="caution">
    <text evidence="2">The sequence shown here is derived from an EMBL/GenBank/DDBJ whole genome shotgun (WGS) entry which is preliminary data.</text>
</comment>
<keyword evidence="3" id="KW-1185">Reference proteome</keyword>
<dbReference type="Pfam" id="PF07336">
    <property type="entry name" value="ABATE"/>
    <property type="match status" value="1"/>
</dbReference>
<dbReference type="SUPFAM" id="SSF160904">
    <property type="entry name" value="Jann2411-like"/>
    <property type="match status" value="1"/>
</dbReference>
<evidence type="ECO:0000313" key="2">
    <source>
        <dbReference type="EMBL" id="GAA1261385.1"/>
    </source>
</evidence>
<dbReference type="EMBL" id="BAAALF010000144">
    <property type="protein sequence ID" value="GAA1261385.1"/>
    <property type="molecule type" value="Genomic_DNA"/>
</dbReference>
<dbReference type="Proteomes" id="UP001500037">
    <property type="component" value="Unassembled WGS sequence"/>
</dbReference>